<name>A0A3B1CLK8_9ZZZZ</name>
<keyword evidence="1" id="KW-0472">Membrane</keyword>
<keyword evidence="1" id="KW-0812">Transmembrane</keyword>
<sequence>MITNSLLNYIYYICISSIAALVICYSFFTLLIINNIYNLITVKNNTLEISTFNSNLGVNIKIFFTINLGDKVISNRFSNLIVPLIISLTIGGI</sequence>
<organism evidence="2">
    <name type="scientific">hydrothermal vent metagenome</name>
    <dbReference type="NCBI Taxonomy" id="652676"/>
    <lineage>
        <taxon>unclassified sequences</taxon>
        <taxon>metagenomes</taxon>
        <taxon>ecological metagenomes</taxon>
    </lineage>
</organism>
<gene>
    <name evidence="2" type="ORF">MNBD_IGNAVI01-2079</name>
</gene>
<dbReference type="AlphaFoldDB" id="A0A3B1CLK8"/>
<keyword evidence="1" id="KW-1133">Transmembrane helix</keyword>
<evidence type="ECO:0000313" key="2">
    <source>
        <dbReference type="EMBL" id="VAX19755.1"/>
    </source>
</evidence>
<dbReference type="EMBL" id="UOGD01000151">
    <property type="protein sequence ID" value="VAX19755.1"/>
    <property type="molecule type" value="Genomic_DNA"/>
</dbReference>
<accession>A0A3B1CLK8</accession>
<feature type="transmembrane region" description="Helical" evidence="1">
    <location>
        <begin position="6"/>
        <end position="33"/>
    </location>
</feature>
<evidence type="ECO:0000256" key="1">
    <source>
        <dbReference type="SAM" id="Phobius"/>
    </source>
</evidence>
<protein>
    <submittedName>
        <fullName evidence="2">Uncharacterized protein</fullName>
    </submittedName>
</protein>
<proteinExistence type="predicted"/>
<reference evidence="2" key="1">
    <citation type="submission" date="2018-06" db="EMBL/GenBank/DDBJ databases">
        <authorList>
            <person name="Zhirakovskaya E."/>
        </authorList>
    </citation>
    <scope>NUCLEOTIDE SEQUENCE</scope>
</reference>